<evidence type="ECO:0000256" key="1">
    <source>
        <dbReference type="SAM" id="MobiDB-lite"/>
    </source>
</evidence>
<organism evidence="2 3">
    <name type="scientific">Magallana gigas</name>
    <name type="common">Pacific oyster</name>
    <name type="synonym">Crassostrea gigas</name>
    <dbReference type="NCBI Taxonomy" id="29159"/>
    <lineage>
        <taxon>Eukaryota</taxon>
        <taxon>Metazoa</taxon>
        <taxon>Spiralia</taxon>
        <taxon>Lophotrochozoa</taxon>
        <taxon>Mollusca</taxon>
        <taxon>Bivalvia</taxon>
        <taxon>Autobranchia</taxon>
        <taxon>Pteriomorphia</taxon>
        <taxon>Ostreida</taxon>
        <taxon>Ostreoidea</taxon>
        <taxon>Ostreidae</taxon>
        <taxon>Magallana</taxon>
    </lineage>
</organism>
<sequence>MSLGREMTKEEIIDVLKGKITEVMALHINKQMTSSRLTEGKDERTKSSYRGNIRKPKKLLSDRFGSISNITTELGNREGDPCGTGVYPLTQELMDFEKGILKRKYDNLKVSVKLEGKDHCLIAPGFTHKKLTSNSPFCGINDHGLALKNNERSKIENSLNESSRKFGKHDRNLAGDNGLFNQGSTRAGKCDETIGRKGSYNNVANNSVPLTNAKLVNNTSEAPKRPFFYAEQNSVPPKKRFTIDHELQQNSHAEHKNKEDAVTNKPSGYHSSLQQGESTPSSIASEHNGSDTLMLFEGRTLLKGGVKPRHIPKTVVERDDKELPTDPRLQRPDYCMLNHIMEYKVLLWHKDWLFDYTKKLLEARKSNQMKREQERLNVCAMKDTSNEHTENKTVVELKDTTRMNKEQHDTKNSSSLILESKNVDTLKSVSPNLVENVRNRCVGAVQCFEYEHSRRKKEVVPNVYDPRLKNRSQKQMETSESHGRVNTFKLSASRKNSEKKDIKFHKYDAKHKFQKKKSPDGIQLSRGKTGAVLREDSRCNSPSFNAVDKEFKTLSTNSMHSNYYNKNLSPIYQDTQNYNSYQRHLPKTCRGSTDVNPIGKDRSQDIYPQFCQDNWY</sequence>
<evidence type="ECO:0000313" key="3">
    <source>
        <dbReference type="Proteomes" id="UP000005408"/>
    </source>
</evidence>
<protein>
    <submittedName>
        <fullName evidence="2">Uncharacterized protein</fullName>
    </submittedName>
</protein>
<feature type="region of interest" description="Disordered" evidence="1">
    <location>
        <begin position="249"/>
        <end position="288"/>
    </location>
</feature>
<feature type="compositionally biased region" description="Basic and acidic residues" evidence="1">
    <location>
        <begin position="249"/>
        <end position="262"/>
    </location>
</feature>
<evidence type="ECO:0000313" key="2">
    <source>
        <dbReference type="EnsemblMetazoa" id="G3156.1:cds"/>
    </source>
</evidence>
<dbReference type="Proteomes" id="UP000005408">
    <property type="component" value="Unassembled WGS sequence"/>
</dbReference>
<feature type="compositionally biased region" description="Polar residues" evidence="1">
    <location>
        <begin position="264"/>
        <end position="288"/>
    </location>
</feature>
<proteinExistence type="predicted"/>
<keyword evidence="3" id="KW-1185">Reference proteome</keyword>
<accession>A0A8W8MBT5</accession>
<dbReference type="AlphaFoldDB" id="A0A8W8MBT5"/>
<reference evidence="2" key="1">
    <citation type="submission" date="2022-08" db="UniProtKB">
        <authorList>
            <consortium name="EnsemblMetazoa"/>
        </authorList>
    </citation>
    <scope>IDENTIFICATION</scope>
    <source>
        <strain evidence="2">05x7-T-G4-1.051#20</strain>
    </source>
</reference>
<name>A0A8W8MBT5_MAGGI</name>
<dbReference type="EnsemblMetazoa" id="G3156.1">
    <property type="protein sequence ID" value="G3156.1:cds"/>
    <property type="gene ID" value="G3156"/>
</dbReference>